<dbReference type="RefSeq" id="WP_198915550.1">
    <property type="nucleotide sequence ID" value="NZ_JAEKPD010000006.1"/>
</dbReference>
<dbReference type="AlphaFoldDB" id="A0A934IGB6"/>
<evidence type="ECO:0000313" key="2">
    <source>
        <dbReference type="EMBL" id="MBJ3762373.1"/>
    </source>
</evidence>
<reference evidence="2" key="1">
    <citation type="submission" date="2020-12" db="EMBL/GenBank/DDBJ databases">
        <title>Bacterial taxonomy.</title>
        <authorList>
            <person name="Pan X."/>
        </authorList>
    </citation>
    <scope>NUCLEOTIDE SEQUENCE</scope>
    <source>
        <strain evidence="2">KCTC 52957</strain>
    </source>
</reference>
<proteinExistence type="predicted"/>
<gene>
    <name evidence="2" type="ORF">ILP92_06410</name>
</gene>
<dbReference type="Proteomes" id="UP000642488">
    <property type="component" value="Unassembled WGS sequence"/>
</dbReference>
<comment type="caution">
    <text evidence="2">The sequence shown here is derived from an EMBL/GenBank/DDBJ whole genome shotgun (WGS) entry which is preliminary data.</text>
</comment>
<sequence length="147" mass="15915">MKAPLIAALLALSAAPALAETQLERMERITETLQARMFADMVQGSDIDVAQAVAWDDAMRDAAQCLLDGYRAEAEPDAIDASFDAMEELLAQTDLGADEFETRMAALPQPVPQDRAIALSGECGLMALQMQRMRETGLMDAMIHSGQ</sequence>
<dbReference type="EMBL" id="JAEKPD010000006">
    <property type="protein sequence ID" value="MBJ3762373.1"/>
    <property type="molecule type" value="Genomic_DNA"/>
</dbReference>
<accession>A0A934IGB6</accession>
<feature type="signal peptide" evidence="1">
    <location>
        <begin position="1"/>
        <end position="19"/>
    </location>
</feature>
<evidence type="ECO:0000313" key="3">
    <source>
        <dbReference type="Proteomes" id="UP000642488"/>
    </source>
</evidence>
<name>A0A934IGB6_9RHOB</name>
<feature type="chain" id="PRO_5037665812" description="LTXXQ motif family protein" evidence="1">
    <location>
        <begin position="20"/>
        <end position="147"/>
    </location>
</feature>
<keyword evidence="1" id="KW-0732">Signal</keyword>
<evidence type="ECO:0008006" key="4">
    <source>
        <dbReference type="Google" id="ProtNLM"/>
    </source>
</evidence>
<keyword evidence="3" id="KW-1185">Reference proteome</keyword>
<organism evidence="2 3">
    <name type="scientific">Palleronia pontilimi</name>
    <dbReference type="NCBI Taxonomy" id="1964209"/>
    <lineage>
        <taxon>Bacteria</taxon>
        <taxon>Pseudomonadati</taxon>
        <taxon>Pseudomonadota</taxon>
        <taxon>Alphaproteobacteria</taxon>
        <taxon>Rhodobacterales</taxon>
        <taxon>Roseobacteraceae</taxon>
        <taxon>Palleronia</taxon>
    </lineage>
</organism>
<evidence type="ECO:0000256" key="1">
    <source>
        <dbReference type="SAM" id="SignalP"/>
    </source>
</evidence>
<protein>
    <recommendedName>
        <fullName evidence="4">LTXXQ motif family protein</fullName>
    </recommendedName>
</protein>